<dbReference type="InterPro" id="IPR027573">
    <property type="entry name" value="Methyltran_FxLD"/>
</dbReference>
<comment type="similarity">
    <text evidence="2">Belongs to the methyltransferase superfamily. L-isoaspartyl/D-aspartyl protein methyltransferase family.</text>
</comment>
<dbReference type="EC" id="2.1.1.77" evidence="3"/>
<dbReference type="NCBIfam" id="TIGR04364">
    <property type="entry name" value="methyltran_FxLD"/>
    <property type="match status" value="1"/>
</dbReference>
<dbReference type="GO" id="GO:0005737">
    <property type="term" value="C:cytoplasm"/>
    <property type="evidence" value="ECO:0007669"/>
    <property type="project" value="UniProtKB-SubCell"/>
</dbReference>
<dbReference type="Proteomes" id="UP000575985">
    <property type="component" value="Unassembled WGS sequence"/>
</dbReference>
<name>A0A853BI43_9ACTN</name>
<evidence type="ECO:0000256" key="11">
    <source>
        <dbReference type="ARBA" id="ARBA00031350"/>
    </source>
</evidence>
<keyword evidence="13" id="KW-1185">Reference proteome</keyword>
<evidence type="ECO:0000256" key="4">
    <source>
        <dbReference type="ARBA" id="ARBA00013346"/>
    </source>
</evidence>
<dbReference type="GO" id="GO:0004719">
    <property type="term" value="F:protein-L-isoaspartate (D-aspartate) O-methyltransferase activity"/>
    <property type="evidence" value="ECO:0007669"/>
    <property type="project" value="UniProtKB-EC"/>
</dbReference>
<evidence type="ECO:0000313" key="13">
    <source>
        <dbReference type="Proteomes" id="UP000575985"/>
    </source>
</evidence>
<proteinExistence type="inferred from homology"/>
<evidence type="ECO:0000256" key="10">
    <source>
        <dbReference type="ARBA" id="ARBA00031323"/>
    </source>
</evidence>
<dbReference type="Gene3D" id="3.40.50.150">
    <property type="entry name" value="Vaccinia Virus protein VP39"/>
    <property type="match status" value="1"/>
</dbReference>
<evidence type="ECO:0000313" key="12">
    <source>
        <dbReference type="EMBL" id="NYI95079.1"/>
    </source>
</evidence>
<evidence type="ECO:0000256" key="6">
    <source>
        <dbReference type="ARBA" id="ARBA00022603"/>
    </source>
</evidence>
<dbReference type="EMBL" id="JACCFO010000001">
    <property type="protein sequence ID" value="NYI95079.1"/>
    <property type="molecule type" value="Genomic_DNA"/>
</dbReference>
<evidence type="ECO:0000256" key="9">
    <source>
        <dbReference type="ARBA" id="ARBA00030757"/>
    </source>
</evidence>
<dbReference type="InterPro" id="IPR029063">
    <property type="entry name" value="SAM-dependent_MTases_sf"/>
</dbReference>
<keyword evidence="7 12" id="KW-0808">Transferase</keyword>
<dbReference type="PANTHER" id="PTHR11579">
    <property type="entry name" value="PROTEIN-L-ISOASPARTATE O-METHYLTRANSFERASE"/>
    <property type="match status" value="1"/>
</dbReference>
<evidence type="ECO:0000256" key="8">
    <source>
        <dbReference type="ARBA" id="ARBA00022691"/>
    </source>
</evidence>
<keyword evidence="5" id="KW-0963">Cytoplasm</keyword>
<reference evidence="12 13" key="1">
    <citation type="submission" date="2020-07" db="EMBL/GenBank/DDBJ databases">
        <title>Sequencing the genomes of 1000 actinobacteria strains.</title>
        <authorList>
            <person name="Klenk H.-P."/>
        </authorList>
    </citation>
    <scope>NUCLEOTIDE SEQUENCE [LARGE SCALE GENOMIC DNA]</scope>
    <source>
        <strain evidence="12 13">DSM 45927</strain>
    </source>
</reference>
<sequence length="425" mass="45934">MPSHTPITPEQARQSMVEDLIRERVGLGMELPSPRVESALRSVPRDAFLPGLPLTEVYDQHQAVVTKCDPETDVALSSVSAPSIIATMLQRADLRPGHRVLEIGSGGYNAALIRHLVGERGQVTSIDIDPEVIDRATRCLKEAGLEGIHLAVADGEHGYPDRAPYDRVIATAGAWDFPPAWDAQVAPGGRVVVPMRVRGLTRCLTLERGAGAGRWRCVAVDVCGFVRMQGAGEHWEPMPLLHEAEGRQVGLRLEDGPSVDVGALRAALAQDPVVLWSSTCVGGMEPTDSQDLYMACAADGWALLTAQRGAVEAGILRPVVLSGTPAVISDDGTSFAYRCIRGSDGTEDAYEFGAVGHGPRARHVAHAMVELISDWGRHHRGRRPKIDILPASTPREALPSGRVLTKRHTHTVLNWTDTLGEKERH</sequence>
<dbReference type="SUPFAM" id="SSF53335">
    <property type="entry name" value="S-adenosyl-L-methionine-dependent methyltransferases"/>
    <property type="match status" value="1"/>
</dbReference>
<keyword evidence="8" id="KW-0949">S-adenosyl-L-methionine</keyword>
<gene>
    <name evidence="12" type="ORF">HNR12_001356</name>
</gene>
<accession>A0A853BI43</accession>
<organism evidence="12 13">
    <name type="scientific">Streptomonospora nanhaiensis</name>
    <dbReference type="NCBI Taxonomy" id="1323731"/>
    <lineage>
        <taxon>Bacteria</taxon>
        <taxon>Bacillati</taxon>
        <taxon>Actinomycetota</taxon>
        <taxon>Actinomycetes</taxon>
        <taxon>Streptosporangiales</taxon>
        <taxon>Nocardiopsidaceae</taxon>
        <taxon>Streptomonospora</taxon>
    </lineage>
</organism>
<comment type="subcellular location">
    <subcellularLocation>
        <location evidence="1">Cytoplasm</location>
    </subcellularLocation>
</comment>
<evidence type="ECO:0000256" key="2">
    <source>
        <dbReference type="ARBA" id="ARBA00005369"/>
    </source>
</evidence>
<evidence type="ECO:0000256" key="1">
    <source>
        <dbReference type="ARBA" id="ARBA00004496"/>
    </source>
</evidence>
<dbReference type="InterPro" id="IPR000682">
    <property type="entry name" value="PCMT"/>
</dbReference>
<keyword evidence="6 12" id="KW-0489">Methyltransferase</keyword>
<evidence type="ECO:0000256" key="7">
    <source>
        <dbReference type="ARBA" id="ARBA00022679"/>
    </source>
</evidence>
<dbReference type="Pfam" id="PF01135">
    <property type="entry name" value="PCMT"/>
    <property type="match status" value="1"/>
</dbReference>
<dbReference type="AlphaFoldDB" id="A0A853BI43"/>
<comment type="caution">
    <text evidence="12">The sequence shown here is derived from an EMBL/GenBank/DDBJ whole genome shotgun (WGS) entry which is preliminary data.</text>
</comment>
<dbReference type="GO" id="GO:0032259">
    <property type="term" value="P:methylation"/>
    <property type="evidence" value="ECO:0007669"/>
    <property type="project" value="UniProtKB-KW"/>
</dbReference>
<dbReference type="PANTHER" id="PTHR11579:SF0">
    <property type="entry name" value="PROTEIN-L-ISOASPARTATE(D-ASPARTATE) O-METHYLTRANSFERASE"/>
    <property type="match status" value="1"/>
</dbReference>
<evidence type="ECO:0000256" key="3">
    <source>
        <dbReference type="ARBA" id="ARBA00011890"/>
    </source>
</evidence>
<evidence type="ECO:0000256" key="5">
    <source>
        <dbReference type="ARBA" id="ARBA00022490"/>
    </source>
</evidence>
<dbReference type="CDD" id="cd02440">
    <property type="entry name" value="AdoMet_MTases"/>
    <property type="match status" value="1"/>
</dbReference>
<protein>
    <recommendedName>
        <fullName evidence="4">Protein-L-isoaspartate O-methyltransferase</fullName>
        <ecNumber evidence="3">2.1.1.77</ecNumber>
    </recommendedName>
    <alternativeName>
        <fullName evidence="11">L-isoaspartyl protein carboxyl methyltransferase</fullName>
    </alternativeName>
    <alternativeName>
        <fullName evidence="9">Protein L-isoaspartyl methyltransferase</fullName>
    </alternativeName>
    <alternativeName>
        <fullName evidence="10">Protein-beta-aspartate methyltransferase</fullName>
    </alternativeName>
</protein>
<dbReference type="RefSeq" id="WP_338119735.1">
    <property type="nucleotide sequence ID" value="NZ_JACCFO010000001.1"/>
</dbReference>